<gene>
    <name evidence="1" type="ORF">OIU79_001288</name>
</gene>
<dbReference type="Proteomes" id="UP001151532">
    <property type="component" value="Chromosome 7"/>
</dbReference>
<reference evidence="1" key="1">
    <citation type="submission" date="2022-11" db="EMBL/GenBank/DDBJ databases">
        <authorList>
            <person name="Hyden B.L."/>
            <person name="Feng K."/>
            <person name="Yates T."/>
            <person name="Jawdy S."/>
            <person name="Smart L.B."/>
            <person name="Muchero W."/>
        </authorList>
    </citation>
    <scope>NUCLEOTIDE SEQUENCE</scope>
    <source>
        <tissue evidence="1">Shoot tip</tissue>
    </source>
</reference>
<reference evidence="1" key="2">
    <citation type="journal article" date="2023" name="Int. J. Mol. Sci.">
        <title>De Novo Assembly and Annotation of 11 Diverse Shrub Willow (Salix) Genomes Reveals Novel Gene Organization in Sex-Linked Regions.</title>
        <authorList>
            <person name="Hyden B."/>
            <person name="Feng K."/>
            <person name="Yates T.B."/>
            <person name="Jawdy S."/>
            <person name="Cereghino C."/>
            <person name="Smart L.B."/>
            <person name="Muchero W."/>
        </authorList>
    </citation>
    <scope>NUCLEOTIDE SEQUENCE</scope>
    <source>
        <tissue evidence="1">Shoot tip</tissue>
    </source>
</reference>
<evidence type="ECO:0000313" key="2">
    <source>
        <dbReference type="Proteomes" id="UP001151532"/>
    </source>
</evidence>
<keyword evidence="2" id="KW-1185">Reference proteome</keyword>
<dbReference type="AlphaFoldDB" id="A0A9Q0V532"/>
<comment type="caution">
    <text evidence="1">The sequence shown here is derived from an EMBL/GenBank/DDBJ whole genome shotgun (WGS) entry which is preliminary data.</text>
</comment>
<evidence type="ECO:0000313" key="1">
    <source>
        <dbReference type="EMBL" id="KAJ6741338.1"/>
    </source>
</evidence>
<protein>
    <submittedName>
        <fullName evidence="1">Uncharacterized protein</fullName>
    </submittedName>
</protein>
<accession>A0A9Q0V532</accession>
<organism evidence="1 2">
    <name type="scientific">Salix purpurea</name>
    <name type="common">Purple osier willow</name>
    <dbReference type="NCBI Taxonomy" id="77065"/>
    <lineage>
        <taxon>Eukaryota</taxon>
        <taxon>Viridiplantae</taxon>
        <taxon>Streptophyta</taxon>
        <taxon>Embryophyta</taxon>
        <taxon>Tracheophyta</taxon>
        <taxon>Spermatophyta</taxon>
        <taxon>Magnoliopsida</taxon>
        <taxon>eudicotyledons</taxon>
        <taxon>Gunneridae</taxon>
        <taxon>Pentapetalae</taxon>
        <taxon>rosids</taxon>
        <taxon>fabids</taxon>
        <taxon>Malpighiales</taxon>
        <taxon>Salicaceae</taxon>
        <taxon>Saliceae</taxon>
        <taxon>Salix</taxon>
    </lineage>
</organism>
<dbReference type="EMBL" id="JAPFFK010000010">
    <property type="protein sequence ID" value="KAJ6741338.1"/>
    <property type="molecule type" value="Genomic_DNA"/>
</dbReference>
<name>A0A9Q0V532_SALPP</name>
<sequence>MRPKIQKCESLQYIGMALKLENALI</sequence>
<proteinExistence type="predicted"/>